<proteinExistence type="predicted"/>
<reference evidence="1 2" key="1">
    <citation type="submission" date="2020-05" db="EMBL/GenBank/DDBJ databases">
        <title>Genome Sequencing of Type Strains.</title>
        <authorList>
            <person name="Lemaire J.F."/>
            <person name="Inderbitzin P."/>
            <person name="Gregorio O.A."/>
            <person name="Collins S.B."/>
            <person name="Wespe N."/>
            <person name="Knight-Connoni V."/>
        </authorList>
    </citation>
    <scope>NUCLEOTIDE SEQUENCE [LARGE SCALE GENOMIC DNA]</scope>
    <source>
        <strain evidence="1 2">ATCC 25174</strain>
    </source>
</reference>
<accession>A0A7Y6DZJ3</accession>
<dbReference type="AlphaFoldDB" id="A0A7Y6DZJ3"/>
<name>A0A7Y6DZJ3_9CELL</name>
<dbReference type="RefSeq" id="WP_175348991.1">
    <property type="nucleotide sequence ID" value="NZ_JABMCI010000070.1"/>
</dbReference>
<organism evidence="1 2">
    <name type="scientific">Cellulomonas humilata</name>
    <dbReference type="NCBI Taxonomy" id="144055"/>
    <lineage>
        <taxon>Bacteria</taxon>
        <taxon>Bacillati</taxon>
        <taxon>Actinomycetota</taxon>
        <taxon>Actinomycetes</taxon>
        <taxon>Micrococcales</taxon>
        <taxon>Cellulomonadaceae</taxon>
        <taxon>Cellulomonas</taxon>
    </lineage>
</organism>
<dbReference type="Proteomes" id="UP000565724">
    <property type="component" value="Unassembled WGS sequence"/>
</dbReference>
<sequence length="131" mass="14671">MMSTRHLAFPHVWRERPWADIALDHRELADHNPALPHLRAITESVLAGDGAQQLSALTSHYDLLVTPRPVPTHPPIEYLHVRTDLEPGTGYVVIEHVTPSGRNDKISRPPTEAVALFWRFVAEKFGITSGT</sequence>
<evidence type="ECO:0000313" key="2">
    <source>
        <dbReference type="Proteomes" id="UP000565724"/>
    </source>
</evidence>
<comment type="caution">
    <text evidence="1">The sequence shown here is derived from an EMBL/GenBank/DDBJ whole genome shotgun (WGS) entry which is preliminary data.</text>
</comment>
<protein>
    <submittedName>
        <fullName evidence="1">Uncharacterized protein</fullName>
    </submittedName>
</protein>
<keyword evidence="2" id="KW-1185">Reference proteome</keyword>
<dbReference type="EMBL" id="JABMCI010000070">
    <property type="protein sequence ID" value="NUU19074.1"/>
    <property type="molecule type" value="Genomic_DNA"/>
</dbReference>
<gene>
    <name evidence="1" type="ORF">HP550_17640</name>
</gene>
<evidence type="ECO:0000313" key="1">
    <source>
        <dbReference type="EMBL" id="NUU19074.1"/>
    </source>
</evidence>